<dbReference type="SMART" id="SM00387">
    <property type="entry name" value="HATPase_c"/>
    <property type="match status" value="1"/>
</dbReference>
<accession>A0A9D1ITE1</accession>
<keyword evidence="7" id="KW-0902">Two-component regulatory system</keyword>
<comment type="subcellular location">
    <subcellularLocation>
        <location evidence="2">Membrane</location>
    </subcellularLocation>
</comment>
<gene>
    <name evidence="12" type="ORF">IAB67_01780</name>
</gene>
<evidence type="ECO:0000256" key="5">
    <source>
        <dbReference type="ARBA" id="ARBA00022679"/>
    </source>
</evidence>
<dbReference type="InterPro" id="IPR004358">
    <property type="entry name" value="Sig_transdc_His_kin-like_C"/>
</dbReference>
<feature type="transmembrane region" description="Helical" evidence="9">
    <location>
        <begin position="192"/>
        <end position="215"/>
    </location>
</feature>
<dbReference type="SUPFAM" id="SSF47384">
    <property type="entry name" value="Homodimeric domain of signal transducing histidine kinase"/>
    <property type="match status" value="1"/>
</dbReference>
<evidence type="ECO:0000259" key="11">
    <source>
        <dbReference type="PROSITE" id="PS50885"/>
    </source>
</evidence>
<dbReference type="InterPro" id="IPR003594">
    <property type="entry name" value="HATPase_dom"/>
</dbReference>
<keyword evidence="4" id="KW-0597">Phosphoprotein</keyword>
<evidence type="ECO:0000256" key="6">
    <source>
        <dbReference type="ARBA" id="ARBA00022777"/>
    </source>
</evidence>
<evidence type="ECO:0000256" key="4">
    <source>
        <dbReference type="ARBA" id="ARBA00022553"/>
    </source>
</evidence>
<dbReference type="Pfam" id="PF02518">
    <property type="entry name" value="HATPase_c"/>
    <property type="match status" value="1"/>
</dbReference>
<dbReference type="Gene3D" id="3.30.565.10">
    <property type="entry name" value="Histidine kinase-like ATPase, C-terminal domain"/>
    <property type="match status" value="1"/>
</dbReference>
<comment type="caution">
    <text evidence="12">The sequence shown here is derived from an EMBL/GenBank/DDBJ whole genome shotgun (WGS) entry which is preliminary data.</text>
</comment>
<dbReference type="Proteomes" id="UP000824073">
    <property type="component" value="Unassembled WGS sequence"/>
</dbReference>
<protein>
    <recommendedName>
        <fullName evidence="3">histidine kinase</fullName>
        <ecNumber evidence="3">2.7.13.3</ecNumber>
    </recommendedName>
</protein>
<evidence type="ECO:0000256" key="2">
    <source>
        <dbReference type="ARBA" id="ARBA00004370"/>
    </source>
</evidence>
<evidence type="ECO:0000313" key="12">
    <source>
        <dbReference type="EMBL" id="HIU43008.1"/>
    </source>
</evidence>
<dbReference type="SUPFAM" id="SSF158472">
    <property type="entry name" value="HAMP domain-like"/>
    <property type="match status" value="1"/>
</dbReference>
<keyword evidence="9" id="KW-1133">Transmembrane helix</keyword>
<dbReference type="Pfam" id="PF00672">
    <property type="entry name" value="HAMP"/>
    <property type="match status" value="1"/>
</dbReference>
<dbReference type="FunFam" id="1.10.287.130:FF:000001">
    <property type="entry name" value="Two-component sensor histidine kinase"/>
    <property type="match status" value="1"/>
</dbReference>
<dbReference type="InterPro" id="IPR036890">
    <property type="entry name" value="HATPase_C_sf"/>
</dbReference>
<dbReference type="InterPro" id="IPR036097">
    <property type="entry name" value="HisK_dim/P_sf"/>
</dbReference>
<evidence type="ECO:0000259" key="10">
    <source>
        <dbReference type="PROSITE" id="PS50109"/>
    </source>
</evidence>
<dbReference type="FunFam" id="3.30.565.10:FF:000006">
    <property type="entry name" value="Sensor histidine kinase WalK"/>
    <property type="match status" value="1"/>
</dbReference>
<dbReference type="PANTHER" id="PTHR43547:SF2">
    <property type="entry name" value="HYBRID SIGNAL TRANSDUCTION HISTIDINE KINASE C"/>
    <property type="match status" value="1"/>
</dbReference>
<proteinExistence type="predicted"/>
<dbReference type="CDD" id="cd00075">
    <property type="entry name" value="HATPase"/>
    <property type="match status" value="1"/>
</dbReference>
<dbReference type="Gene3D" id="1.10.8.500">
    <property type="entry name" value="HAMP domain in histidine kinase"/>
    <property type="match status" value="1"/>
</dbReference>
<dbReference type="Pfam" id="PF00512">
    <property type="entry name" value="HisKA"/>
    <property type="match status" value="1"/>
</dbReference>
<sequence>MGKLRQAAASGDEAEKKSRLRFPIVVSGIKRRWLFNNVSVVVAMILLLLITVGVATTSYYYNSVRASLTSRTSTARQINQYMSASYDQFYSYAGQLVQDFSDRDKIEMQFVDTYGRIMFSSTGLTAGSIPSTGDVADCLSTQETSYFVGYDLLTEERVMAVTAPVFHNNGQMIGMVRYVTSLKLLDAQLRNVWLALVGFGVLLIGLIIISNQFFIRSIVNPVLKINELARKIAGGQYGARLDVEWSDEIGELCTTLNDMSAELARMEKLKNDFISSVSHELRTPLTAINGWAETVAGDLGDPELAASGLSIIQKETRRLSQMVEELLDFSRIESGRLKLQTEVFDLRGELYDALFTYTELLRQEGMASSYEEPEEPIMINGDRDRLKQVFLNIIDNAAKYGKDGKKIAVSAVQESGMAVVRIQDYGMGIPKDELPFVKEKFFKGSAKGRGAGIGLAVCTEIVELHEGTIDIESEYGEGTCVIITLPLYRPEG</sequence>
<reference evidence="12" key="2">
    <citation type="journal article" date="2021" name="PeerJ">
        <title>Extensive microbial diversity within the chicken gut microbiome revealed by metagenomics and culture.</title>
        <authorList>
            <person name="Gilroy R."/>
            <person name="Ravi A."/>
            <person name="Getino M."/>
            <person name="Pursley I."/>
            <person name="Horton D.L."/>
            <person name="Alikhan N.F."/>
            <person name="Baker D."/>
            <person name="Gharbi K."/>
            <person name="Hall N."/>
            <person name="Watson M."/>
            <person name="Adriaenssens E.M."/>
            <person name="Foster-Nyarko E."/>
            <person name="Jarju S."/>
            <person name="Secka A."/>
            <person name="Antonio M."/>
            <person name="Oren A."/>
            <person name="Chaudhuri R.R."/>
            <person name="La Ragione R."/>
            <person name="Hildebrand F."/>
            <person name="Pallen M.J."/>
        </authorList>
    </citation>
    <scope>NUCLEOTIDE SEQUENCE</scope>
    <source>
        <strain evidence="12">CHK191-8634</strain>
    </source>
</reference>
<keyword evidence="9" id="KW-0812">Transmembrane</keyword>
<dbReference type="InterPro" id="IPR003660">
    <property type="entry name" value="HAMP_dom"/>
</dbReference>
<dbReference type="SMART" id="SM00304">
    <property type="entry name" value="HAMP"/>
    <property type="match status" value="1"/>
</dbReference>
<dbReference type="InterPro" id="IPR005467">
    <property type="entry name" value="His_kinase_dom"/>
</dbReference>
<dbReference type="SUPFAM" id="SSF55874">
    <property type="entry name" value="ATPase domain of HSP90 chaperone/DNA topoisomerase II/histidine kinase"/>
    <property type="match status" value="1"/>
</dbReference>
<feature type="domain" description="Histidine kinase" evidence="10">
    <location>
        <begin position="276"/>
        <end position="489"/>
    </location>
</feature>
<evidence type="ECO:0000256" key="3">
    <source>
        <dbReference type="ARBA" id="ARBA00012438"/>
    </source>
</evidence>
<dbReference type="InterPro" id="IPR003661">
    <property type="entry name" value="HisK_dim/P_dom"/>
</dbReference>
<organism evidence="12 13">
    <name type="scientific">Candidatus Ventrousia excrementavium</name>
    <dbReference type="NCBI Taxonomy" id="2840961"/>
    <lineage>
        <taxon>Bacteria</taxon>
        <taxon>Bacillati</taxon>
        <taxon>Bacillota</taxon>
        <taxon>Clostridia</taxon>
        <taxon>Eubacteriales</taxon>
        <taxon>Clostridiaceae</taxon>
        <taxon>Clostridiaceae incertae sedis</taxon>
        <taxon>Candidatus Ventrousia</taxon>
    </lineage>
</organism>
<dbReference type="CDD" id="cd00082">
    <property type="entry name" value="HisKA"/>
    <property type="match status" value="1"/>
</dbReference>
<dbReference type="PROSITE" id="PS50885">
    <property type="entry name" value="HAMP"/>
    <property type="match status" value="1"/>
</dbReference>
<name>A0A9D1ITE1_9CLOT</name>
<dbReference type="SMART" id="SM00388">
    <property type="entry name" value="HisKA"/>
    <property type="match status" value="1"/>
</dbReference>
<dbReference type="PRINTS" id="PR00344">
    <property type="entry name" value="BCTRLSENSOR"/>
</dbReference>
<evidence type="ECO:0000256" key="7">
    <source>
        <dbReference type="ARBA" id="ARBA00023012"/>
    </source>
</evidence>
<keyword evidence="6 12" id="KW-0418">Kinase</keyword>
<keyword evidence="8 9" id="KW-0472">Membrane</keyword>
<evidence type="ECO:0000256" key="8">
    <source>
        <dbReference type="ARBA" id="ARBA00023136"/>
    </source>
</evidence>
<keyword evidence="5" id="KW-0808">Transferase</keyword>
<dbReference type="EMBL" id="DVMR01000017">
    <property type="protein sequence ID" value="HIU43008.1"/>
    <property type="molecule type" value="Genomic_DNA"/>
</dbReference>
<evidence type="ECO:0000256" key="9">
    <source>
        <dbReference type="SAM" id="Phobius"/>
    </source>
</evidence>
<dbReference type="PANTHER" id="PTHR43547">
    <property type="entry name" value="TWO-COMPONENT HISTIDINE KINASE"/>
    <property type="match status" value="1"/>
</dbReference>
<dbReference type="AlphaFoldDB" id="A0A9D1ITE1"/>
<dbReference type="CDD" id="cd06225">
    <property type="entry name" value="HAMP"/>
    <property type="match status" value="1"/>
</dbReference>
<dbReference type="EC" id="2.7.13.3" evidence="3"/>
<dbReference type="Gene3D" id="1.10.287.130">
    <property type="match status" value="1"/>
</dbReference>
<dbReference type="GO" id="GO:0000155">
    <property type="term" value="F:phosphorelay sensor kinase activity"/>
    <property type="evidence" value="ECO:0007669"/>
    <property type="project" value="InterPro"/>
</dbReference>
<feature type="transmembrane region" description="Helical" evidence="9">
    <location>
        <begin position="40"/>
        <end position="61"/>
    </location>
</feature>
<dbReference type="Gene3D" id="3.30.450.20">
    <property type="entry name" value="PAS domain"/>
    <property type="match status" value="1"/>
</dbReference>
<dbReference type="GO" id="GO:0016020">
    <property type="term" value="C:membrane"/>
    <property type="evidence" value="ECO:0007669"/>
    <property type="project" value="UniProtKB-SubCell"/>
</dbReference>
<reference evidence="12" key="1">
    <citation type="submission" date="2020-10" db="EMBL/GenBank/DDBJ databases">
        <authorList>
            <person name="Gilroy R."/>
        </authorList>
    </citation>
    <scope>NUCLEOTIDE SEQUENCE</scope>
    <source>
        <strain evidence="12">CHK191-8634</strain>
    </source>
</reference>
<feature type="domain" description="HAMP" evidence="11">
    <location>
        <begin position="216"/>
        <end position="268"/>
    </location>
</feature>
<comment type="catalytic activity">
    <reaction evidence="1">
        <text>ATP + protein L-histidine = ADP + protein N-phospho-L-histidine.</text>
        <dbReference type="EC" id="2.7.13.3"/>
    </reaction>
</comment>
<evidence type="ECO:0000313" key="13">
    <source>
        <dbReference type="Proteomes" id="UP000824073"/>
    </source>
</evidence>
<evidence type="ECO:0000256" key="1">
    <source>
        <dbReference type="ARBA" id="ARBA00000085"/>
    </source>
</evidence>
<dbReference type="PROSITE" id="PS50109">
    <property type="entry name" value="HIS_KIN"/>
    <property type="match status" value="1"/>
</dbReference>